<dbReference type="SUPFAM" id="SSF53756">
    <property type="entry name" value="UDP-Glycosyltransferase/glycogen phosphorylase"/>
    <property type="match status" value="1"/>
</dbReference>
<evidence type="ECO:0000313" key="1">
    <source>
        <dbReference type="EMBL" id="MDT2833549.1"/>
    </source>
</evidence>
<proteinExistence type="predicted"/>
<organism evidence="1 2">
    <name type="scientific">Vagococcus carniphilus</name>
    <dbReference type="NCBI Taxonomy" id="218144"/>
    <lineage>
        <taxon>Bacteria</taxon>
        <taxon>Bacillati</taxon>
        <taxon>Bacillota</taxon>
        <taxon>Bacilli</taxon>
        <taxon>Lactobacillales</taxon>
        <taxon>Enterococcaceae</taxon>
        <taxon>Vagococcus</taxon>
    </lineage>
</organism>
<comment type="caution">
    <text evidence="1">The sequence shown here is derived from an EMBL/GenBank/DDBJ whole genome shotgun (WGS) entry which is preliminary data.</text>
</comment>
<gene>
    <name evidence="1" type="ORF">P7H70_05730</name>
</gene>
<dbReference type="AlphaFoldDB" id="A0AAW8U3A4"/>
<dbReference type="EMBL" id="JARQBZ010000008">
    <property type="protein sequence ID" value="MDT2833549.1"/>
    <property type="molecule type" value="Genomic_DNA"/>
</dbReference>
<evidence type="ECO:0000313" key="2">
    <source>
        <dbReference type="Proteomes" id="UP001268577"/>
    </source>
</evidence>
<dbReference type="Gene3D" id="3.40.50.2000">
    <property type="entry name" value="Glycogen Phosphorylase B"/>
    <property type="match status" value="2"/>
</dbReference>
<sequence length="375" mass="44152">MKIALISCFETYQNRIDDMEKYYSTNGNDVTIIKSNYLHFKKEKINNDNKMGNVVLIDVPEYKKNISIKRAISHSVFSKKVLSILQKENFDLVHVLVPPNSLCKRIAKLNKNTKIIFDVIDFWPETMPMEKLSRSFIYKKWKELRNSFICKSDYILTECNLFEEELLSTIKISKIKTVYFTREKKIDNIEYVCSEETIELVYLGSINNIIDIRLIVNILREIKRKKNVIFHIIGAGESKGNLLNLLKENNITYVDHGLVYDDLEKNAIFKKCSFAFNIMKPDVFVGLTMKSLDYFQFSIPIVNNIKFDTEELVSSYKCGINIKDYEDYSLLADEIIKKSDRQINLKLRKNVENLFEEQFQYNNLEKKMNLMMEEL</sequence>
<name>A0AAW8U3A4_9ENTE</name>
<accession>A0AAW8U3A4</accession>
<dbReference type="RefSeq" id="WP_311985112.1">
    <property type="nucleotide sequence ID" value="NZ_JARQBZ010000008.1"/>
</dbReference>
<protein>
    <submittedName>
        <fullName evidence="1">Uncharacterized protein</fullName>
    </submittedName>
</protein>
<dbReference type="Proteomes" id="UP001268577">
    <property type="component" value="Unassembled WGS sequence"/>
</dbReference>
<reference evidence="1" key="1">
    <citation type="submission" date="2023-03" db="EMBL/GenBank/DDBJ databases">
        <authorList>
            <person name="Shen W."/>
            <person name="Cai J."/>
        </authorList>
    </citation>
    <scope>NUCLEOTIDE SEQUENCE</scope>
    <source>
        <strain evidence="1">P96-3</strain>
    </source>
</reference>